<feature type="domain" description="Ricin B lectin" evidence="2">
    <location>
        <begin position="48"/>
        <end position="187"/>
    </location>
</feature>
<feature type="domain" description="Ricin B lectin" evidence="2">
    <location>
        <begin position="193"/>
        <end position="326"/>
    </location>
</feature>
<comment type="caution">
    <text evidence="3">The sequence shown here is derived from an EMBL/GenBank/DDBJ whole genome shotgun (WGS) entry which is preliminary data.</text>
</comment>
<dbReference type="CDD" id="cd00161">
    <property type="entry name" value="beta-trefoil_Ricin-like"/>
    <property type="match status" value="2"/>
</dbReference>
<accession>A0A8H7D9W1</accession>
<dbReference type="AlphaFoldDB" id="A0A8H7D9W1"/>
<evidence type="ECO:0000259" key="2">
    <source>
        <dbReference type="SMART" id="SM00458"/>
    </source>
</evidence>
<keyword evidence="1" id="KW-0472">Membrane</keyword>
<dbReference type="SUPFAM" id="SSF50370">
    <property type="entry name" value="Ricin B-like lectins"/>
    <property type="match status" value="2"/>
</dbReference>
<dbReference type="SMART" id="SM00458">
    <property type="entry name" value="RICIN"/>
    <property type="match status" value="2"/>
</dbReference>
<evidence type="ECO:0000313" key="4">
    <source>
        <dbReference type="Proteomes" id="UP000623467"/>
    </source>
</evidence>
<dbReference type="Pfam" id="PF00652">
    <property type="entry name" value="Ricin_B_lectin"/>
    <property type="match status" value="2"/>
</dbReference>
<organism evidence="3 4">
    <name type="scientific">Mycena sanguinolenta</name>
    <dbReference type="NCBI Taxonomy" id="230812"/>
    <lineage>
        <taxon>Eukaryota</taxon>
        <taxon>Fungi</taxon>
        <taxon>Dikarya</taxon>
        <taxon>Basidiomycota</taxon>
        <taxon>Agaricomycotina</taxon>
        <taxon>Agaricomycetes</taxon>
        <taxon>Agaricomycetidae</taxon>
        <taxon>Agaricales</taxon>
        <taxon>Marasmiineae</taxon>
        <taxon>Mycenaceae</taxon>
        <taxon>Mycena</taxon>
    </lineage>
</organism>
<dbReference type="EMBL" id="JACAZH010000007">
    <property type="protein sequence ID" value="KAF7364243.1"/>
    <property type="molecule type" value="Genomic_DNA"/>
</dbReference>
<dbReference type="PROSITE" id="PS50231">
    <property type="entry name" value="RICIN_B_LECTIN"/>
    <property type="match status" value="3"/>
</dbReference>
<gene>
    <name evidence="3" type="ORF">MSAN_01084100</name>
</gene>
<name>A0A8H7D9W1_9AGAR</name>
<reference evidence="3" key="1">
    <citation type="submission" date="2020-05" db="EMBL/GenBank/DDBJ databases">
        <title>Mycena genomes resolve the evolution of fungal bioluminescence.</title>
        <authorList>
            <person name="Tsai I.J."/>
        </authorList>
    </citation>
    <scope>NUCLEOTIDE SEQUENCE</scope>
    <source>
        <strain evidence="3">160909Yilan</strain>
    </source>
</reference>
<feature type="transmembrane region" description="Helical" evidence="1">
    <location>
        <begin position="12"/>
        <end position="32"/>
    </location>
</feature>
<dbReference type="OrthoDB" id="6770063at2759"/>
<dbReference type="Gene3D" id="2.80.10.50">
    <property type="match status" value="2"/>
</dbReference>
<dbReference type="InterPro" id="IPR000772">
    <property type="entry name" value="Ricin_B_lectin"/>
</dbReference>
<keyword evidence="4" id="KW-1185">Reference proteome</keyword>
<sequence length="329" mass="34037">MRLIDSNVTHKLAMAPTPYFTSLVFATIYFSLHASGQVPVPGQSTTFDTAIPTGPVGGCLTASSNADGAPVIIHDCSVGSAPTASNTWVAAAGVGKPGALKVFGDKCLDVTDGVNADGTKLQIWTCADGNTNQQWISAGQPGTPQIVWAGQNKCVDVTNGNVTNGNVMQIWDCDASFSNSNQNWGIAIITEPKSVSLSLASDASLCITASANSTSAPVTVEACSSNSPAQTWIGLDVGTIKSALNNSLCLATSGDATSAGTKLVLSDCSQTNPANAWDLDWQAGRVENVAASNMCIDLTDGDETAGTQLQIWNCTAGNTNQDWVMSFNF</sequence>
<dbReference type="InterPro" id="IPR035992">
    <property type="entry name" value="Ricin_B-like_lectins"/>
</dbReference>
<protein>
    <recommendedName>
        <fullName evidence="2">Ricin B lectin domain-containing protein</fullName>
    </recommendedName>
</protein>
<dbReference type="Proteomes" id="UP000623467">
    <property type="component" value="Unassembled WGS sequence"/>
</dbReference>
<evidence type="ECO:0000313" key="3">
    <source>
        <dbReference type="EMBL" id="KAF7364243.1"/>
    </source>
</evidence>
<proteinExistence type="predicted"/>
<keyword evidence="1" id="KW-0812">Transmembrane</keyword>
<evidence type="ECO:0000256" key="1">
    <source>
        <dbReference type="SAM" id="Phobius"/>
    </source>
</evidence>
<keyword evidence="1" id="KW-1133">Transmembrane helix</keyword>